<dbReference type="EMBL" id="ML211174">
    <property type="protein sequence ID" value="TFK86973.1"/>
    <property type="molecule type" value="Genomic_DNA"/>
</dbReference>
<dbReference type="Gene3D" id="3.90.550.10">
    <property type="entry name" value="Spore Coat Polysaccharide Biosynthesis Protein SpsA, Chain A"/>
    <property type="match status" value="1"/>
</dbReference>
<reference evidence="1 2" key="1">
    <citation type="journal article" date="2019" name="Nat. Ecol. Evol.">
        <title>Megaphylogeny resolves global patterns of mushroom evolution.</title>
        <authorList>
            <person name="Varga T."/>
            <person name="Krizsan K."/>
            <person name="Foldi C."/>
            <person name="Dima B."/>
            <person name="Sanchez-Garcia M."/>
            <person name="Sanchez-Ramirez S."/>
            <person name="Szollosi G.J."/>
            <person name="Szarkandi J.G."/>
            <person name="Papp V."/>
            <person name="Albert L."/>
            <person name="Andreopoulos W."/>
            <person name="Angelini C."/>
            <person name="Antonin V."/>
            <person name="Barry K.W."/>
            <person name="Bougher N.L."/>
            <person name="Buchanan P."/>
            <person name="Buyck B."/>
            <person name="Bense V."/>
            <person name="Catcheside P."/>
            <person name="Chovatia M."/>
            <person name="Cooper J."/>
            <person name="Damon W."/>
            <person name="Desjardin D."/>
            <person name="Finy P."/>
            <person name="Geml J."/>
            <person name="Haridas S."/>
            <person name="Hughes K."/>
            <person name="Justo A."/>
            <person name="Karasinski D."/>
            <person name="Kautmanova I."/>
            <person name="Kiss B."/>
            <person name="Kocsube S."/>
            <person name="Kotiranta H."/>
            <person name="LaButti K.M."/>
            <person name="Lechner B.E."/>
            <person name="Liimatainen K."/>
            <person name="Lipzen A."/>
            <person name="Lukacs Z."/>
            <person name="Mihaltcheva S."/>
            <person name="Morgado L.N."/>
            <person name="Niskanen T."/>
            <person name="Noordeloos M.E."/>
            <person name="Ohm R.A."/>
            <person name="Ortiz-Santana B."/>
            <person name="Ovrebo C."/>
            <person name="Racz N."/>
            <person name="Riley R."/>
            <person name="Savchenko A."/>
            <person name="Shiryaev A."/>
            <person name="Soop K."/>
            <person name="Spirin V."/>
            <person name="Szebenyi C."/>
            <person name="Tomsovsky M."/>
            <person name="Tulloss R.E."/>
            <person name="Uehling J."/>
            <person name="Grigoriev I.V."/>
            <person name="Vagvolgyi C."/>
            <person name="Papp T."/>
            <person name="Martin F.M."/>
            <person name="Miettinen O."/>
            <person name="Hibbett D.S."/>
            <person name="Nagy L.G."/>
        </authorList>
    </citation>
    <scope>NUCLEOTIDE SEQUENCE [LARGE SCALE GENOMIC DNA]</scope>
    <source>
        <strain evidence="1 2">HHB13444</strain>
    </source>
</reference>
<sequence>MVDEGFLGRMPRADTKRTGEFNHSITSQNSLSLTIILPVTPASMASLESNLHSLLRPSRALVEVVLMGPRQYHPQIRKALRTMLSRTDDLDLEFSVAQWAEGTEEGAAVITAAQRAMTDWVLLADADGFKGLDATTRDFLLLNSPPRMPVPIGSRGVISNMNGSACLTPSSLPQQASYLVPPLVLPTSLLPDTLDTTYAREPWIALGKHISRLTSGLSGGTVLGSPDSSPAWCLQHRHEQDSPPVTAAITDGSQYVIQGGGSAIDSGSFLLVVNGSDVPHIAFMACNNARQGHRVSVVALLDGDGAAQNGPVLMEGCSSLVAVHRMSSWTQARADGELRQLLPQDLDVLISAVDEDAMSSFLEFYSQVRPAAVAPVDIRIPREDLPYCDWMAAVELSGWKNWHTPRIELSVITDTRPHSLRRLLSSLTSARYFGDALNLRINVERTADEETLQLVGEYEWTHGETFLHHRVVHGGLMTAVVESWYPKDNDSYGLILEDDVELSPLFYAWIKMSLLRYRYGRPEDRTSNLFGISLYQQKNLELRPEGRHLFDARATFTSAGIRHLNTPYLSQIPCSWGALYFPEQWREFHTYLVTRLDSAALPLSEPVVPEVRSNRWTRSWKKYFIELVYLRGYVMLYPNYAEFASLSTNHLEAGSHVKDMPAEAHARKKKLFTVPLMSLPPASSTGETRTGLLELPDARLPGWDDLPVLDLLGTIVDEETLARRGRERRTKLTGCDGVPTHANDVPELLCTN</sequence>
<dbReference type="Proteomes" id="UP000308197">
    <property type="component" value="Unassembled WGS sequence"/>
</dbReference>
<gene>
    <name evidence="1" type="ORF">K466DRAFT_549454</name>
</gene>
<dbReference type="InParanoid" id="A0A5C3PLW8"/>
<accession>A0A5C3PLW8</accession>
<dbReference type="AlphaFoldDB" id="A0A5C3PLW8"/>
<protein>
    <recommendedName>
        <fullName evidence="3">Glycosyltransferase family 2 protein</fullName>
    </recommendedName>
</protein>
<organism evidence="1 2">
    <name type="scientific">Polyporus arcularius HHB13444</name>
    <dbReference type="NCBI Taxonomy" id="1314778"/>
    <lineage>
        <taxon>Eukaryota</taxon>
        <taxon>Fungi</taxon>
        <taxon>Dikarya</taxon>
        <taxon>Basidiomycota</taxon>
        <taxon>Agaricomycotina</taxon>
        <taxon>Agaricomycetes</taxon>
        <taxon>Polyporales</taxon>
        <taxon>Polyporaceae</taxon>
        <taxon>Polyporus</taxon>
    </lineage>
</organism>
<evidence type="ECO:0000313" key="2">
    <source>
        <dbReference type="Proteomes" id="UP000308197"/>
    </source>
</evidence>
<dbReference type="PANTHER" id="PTHR33604:SF3">
    <property type="entry name" value="OSJNBA0004B13.7 PROTEIN"/>
    <property type="match status" value="1"/>
</dbReference>
<dbReference type="STRING" id="1314778.A0A5C3PLW8"/>
<proteinExistence type="predicted"/>
<evidence type="ECO:0000313" key="1">
    <source>
        <dbReference type="EMBL" id="TFK86973.1"/>
    </source>
</evidence>
<dbReference type="InterPro" id="IPR029044">
    <property type="entry name" value="Nucleotide-diphossugar_trans"/>
</dbReference>
<keyword evidence="2" id="KW-1185">Reference proteome</keyword>
<evidence type="ECO:0008006" key="3">
    <source>
        <dbReference type="Google" id="ProtNLM"/>
    </source>
</evidence>
<name>A0A5C3PLW8_9APHY</name>
<dbReference type="PANTHER" id="PTHR33604">
    <property type="entry name" value="OSJNBA0004B13.7 PROTEIN"/>
    <property type="match status" value="1"/>
</dbReference>